<evidence type="ECO:0000313" key="4">
    <source>
        <dbReference type="Proteomes" id="UP000023152"/>
    </source>
</evidence>
<feature type="compositionally biased region" description="Polar residues" evidence="1">
    <location>
        <begin position="67"/>
        <end position="77"/>
    </location>
</feature>
<evidence type="ECO:0000256" key="1">
    <source>
        <dbReference type="SAM" id="MobiDB-lite"/>
    </source>
</evidence>
<dbReference type="AlphaFoldDB" id="X6N0I5"/>
<evidence type="ECO:0000313" key="3">
    <source>
        <dbReference type="EMBL" id="ETO19254.1"/>
    </source>
</evidence>
<gene>
    <name evidence="3" type="ORF">RFI_17978</name>
</gene>
<accession>X6N0I5</accession>
<dbReference type="Proteomes" id="UP000023152">
    <property type="component" value="Unassembled WGS sequence"/>
</dbReference>
<feature type="compositionally biased region" description="Basic residues" evidence="1">
    <location>
        <begin position="123"/>
        <end position="133"/>
    </location>
</feature>
<keyword evidence="2" id="KW-0812">Transmembrane</keyword>
<sequence length="506" mass="58293">MERTKRQPGKSVATYLHANINVNTNVNTNINTNVNVNATVNDNPDNDNNNNNNINNINNDNNDSNTQHAPSDQANDSSTILPFRLCVWIDKETEEVTQNTDAKEKEHENQNVNVNANANESRKRTKRQKRRPTKKDLGIRPYIQIFKDGKSIWTSRQKAQPLSFFKQSDKSIQIPVQQEIQGDILIRIRHLCSDGRTKISVCRFGKKGYVAIFLNMHLQTGISYRSLYLHFYLCIYIYIYIYIYAFLFFFLGSRFDRDFMIDMVISTNKGESEADNEATQRFSKRFWSEIEKRSLFLEKNRLSTDEKQSESEKTEMIENANLVAEIKQNNSEAISRDLPESETKAPPVVQFVVGTVENEHLHPDSSSGENMEEDNDDEPFTKLEDHHQPREVQPGQTQQPHEIQPGQIQPGQIQSHSAAETYLLATEAPQKEPSKEEVMGLFEAQTDRQEKNGMSELDDLEKFANGLDLDNVQVDSDTEQYFEQLTQTLSSHNTTVRFYLCFMLLI</sequence>
<feature type="compositionally biased region" description="Low complexity" evidence="1">
    <location>
        <begin position="110"/>
        <end position="119"/>
    </location>
</feature>
<protein>
    <submittedName>
        <fullName evidence="3">Prespore-specific protein</fullName>
    </submittedName>
</protein>
<evidence type="ECO:0000256" key="2">
    <source>
        <dbReference type="SAM" id="Phobius"/>
    </source>
</evidence>
<keyword evidence="4" id="KW-1185">Reference proteome</keyword>
<organism evidence="3 4">
    <name type="scientific">Reticulomyxa filosa</name>
    <dbReference type="NCBI Taxonomy" id="46433"/>
    <lineage>
        <taxon>Eukaryota</taxon>
        <taxon>Sar</taxon>
        <taxon>Rhizaria</taxon>
        <taxon>Retaria</taxon>
        <taxon>Foraminifera</taxon>
        <taxon>Monothalamids</taxon>
        <taxon>Reticulomyxidae</taxon>
        <taxon>Reticulomyxa</taxon>
    </lineage>
</organism>
<feature type="compositionally biased region" description="Low complexity" evidence="1">
    <location>
        <begin position="35"/>
        <end position="66"/>
    </location>
</feature>
<feature type="compositionally biased region" description="Basic and acidic residues" evidence="1">
    <location>
        <begin position="379"/>
        <end position="390"/>
    </location>
</feature>
<reference evidence="3 4" key="1">
    <citation type="journal article" date="2013" name="Curr. Biol.">
        <title>The Genome of the Foraminiferan Reticulomyxa filosa.</title>
        <authorList>
            <person name="Glockner G."/>
            <person name="Hulsmann N."/>
            <person name="Schleicher M."/>
            <person name="Noegel A.A."/>
            <person name="Eichinger L."/>
            <person name="Gallinger C."/>
            <person name="Pawlowski J."/>
            <person name="Sierra R."/>
            <person name="Euteneuer U."/>
            <person name="Pillet L."/>
            <person name="Moustafa A."/>
            <person name="Platzer M."/>
            <person name="Groth M."/>
            <person name="Szafranski K."/>
            <person name="Schliwa M."/>
        </authorList>
    </citation>
    <scope>NUCLEOTIDE SEQUENCE [LARGE SCALE GENOMIC DNA]</scope>
</reference>
<dbReference type="Gene3D" id="2.60.40.1110">
    <property type="match status" value="1"/>
</dbReference>
<feature type="region of interest" description="Disordered" evidence="1">
    <location>
        <begin position="97"/>
        <end position="134"/>
    </location>
</feature>
<feature type="transmembrane region" description="Helical" evidence="2">
    <location>
        <begin position="230"/>
        <end position="251"/>
    </location>
</feature>
<comment type="caution">
    <text evidence="3">The sequence shown here is derived from an EMBL/GenBank/DDBJ whole genome shotgun (WGS) entry which is preliminary data.</text>
</comment>
<feature type="region of interest" description="Disordered" evidence="1">
    <location>
        <begin position="360"/>
        <end position="414"/>
    </location>
</feature>
<keyword evidence="2" id="KW-0472">Membrane</keyword>
<keyword evidence="2" id="KW-1133">Transmembrane helix</keyword>
<proteinExistence type="predicted"/>
<name>X6N0I5_RETFI</name>
<feature type="compositionally biased region" description="Low complexity" evidence="1">
    <location>
        <begin position="398"/>
        <end position="414"/>
    </location>
</feature>
<feature type="region of interest" description="Disordered" evidence="1">
    <location>
        <begin position="35"/>
        <end position="77"/>
    </location>
</feature>
<dbReference type="EMBL" id="ASPP01013873">
    <property type="protein sequence ID" value="ETO19254.1"/>
    <property type="molecule type" value="Genomic_DNA"/>
</dbReference>
<dbReference type="OrthoDB" id="16692at2759"/>